<gene>
    <name evidence="2" type="ORF">Desgi_4343</name>
</gene>
<dbReference type="Proteomes" id="UP000013520">
    <property type="component" value="Chromosome"/>
</dbReference>
<feature type="transmembrane region" description="Helical" evidence="1">
    <location>
        <begin position="6"/>
        <end position="23"/>
    </location>
</feature>
<dbReference type="AlphaFoldDB" id="R4KVE9"/>
<accession>R4KVE9</accession>
<dbReference type="RefSeq" id="WP_006521358.1">
    <property type="nucleotide sequence ID" value="NC_021184.1"/>
</dbReference>
<evidence type="ECO:0008006" key="4">
    <source>
        <dbReference type="Google" id="ProtNLM"/>
    </source>
</evidence>
<protein>
    <recommendedName>
        <fullName evidence="4">Glycosyl transferase</fullName>
    </recommendedName>
</protein>
<name>R4KVE9_9FIRM</name>
<dbReference type="EMBL" id="CP003273">
    <property type="protein sequence ID" value="AGL03586.1"/>
    <property type="molecule type" value="Genomic_DNA"/>
</dbReference>
<evidence type="ECO:0000313" key="2">
    <source>
        <dbReference type="EMBL" id="AGL03586.1"/>
    </source>
</evidence>
<evidence type="ECO:0000313" key="3">
    <source>
        <dbReference type="Proteomes" id="UP000013520"/>
    </source>
</evidence>
<proteinExistence type="predicted"/>
<keyword evidence="3" id="KW-1185">Reference proteome</keyword>
<keyword evidence="1" id="KW-0472">Membrane</keyword>
<dbReference type="KEGG" id="dgi:Desgi_4343"/>
<evidence type="ECO:0000256" key="1">
    <source>
        <dbReference type="SAM" id="Phobius"/>
    </source>
</evidence>
<dbReference type="STRING" id="767817.Desgi_4343"/>
<sequence>MIAVYVTAAMFISWLLVMLYRVWRMLSYRGAGTVALGNNSEAVPHRLEVLVQDQADGLEGFVHRLATALQCRTGMVTLVDGGSADETGVILERLARRYNMECHRLVGDKSCLAGTTGPGIVHGPVHRLDLRGLSNEDLVKFDLTCLKSGCRGEV</sequence>
<dbReference type="HOGENOM" id="CLU_1701419_0_0_9"/>
<keyword evidence="1" id="KW-1133">Transmembrane helix</keyword>
<keyword evidence="1" id="KW-0812">Transmembrane</keyword>
<organism evidence="2 3">
    <name type="scientific">Desulfoscipio gibsoniae DSM 7213</name>
    <dbReference type="NCBI Taxonomy" id="767817"/>
    <lineage>
        <taxon>Bacteria</taxon>
        <taxon>Bacillati</taxon>
        <taxon>Bacillota</taxon>
        <taxon>Clostridia</taxon>
        <taxon>Eubacteriales</taxon>
        <taxon>Desulfallaceae</taxon>
        <taxon>Desulfoscipio</taxon>
    </lineage>
</organism>
<dbReference type="OrthoDB" id="1809387at2"/>
<reference evidence="2 3" key="1">
    <citation type="submission" date="2012-01" db="EMBL/GenBank/DDBJ databases">
        <title>Complete sequence of Desulfotomaculum gibsoniae DSM 7213.</title>
        <authorList>
            <consortium name="US DOE Joint Genome Institute"/>
            <person name="Lucas S."/>
            <person name="Han J."/>
            <person name="Lapidus A."/>
            <person name="Cheng J.-F."/>
            <person name="Goodwin L."/>
            <person name="Pitluck S."/>
            <person name="Peters L."/>
            <person name="Ovchinnikova G."/>
            <person name="Teshima H."/>
            <person name="Detter J.C."/>
            <person name="Han C."/>
            <person name="Tapia R."/>
            <person name="Land M."/>
            <person name="Hauser L."/>
            <person name="Kyrpides N."/>
            <person name="Ivanova N."/>
            <person name="Pagani I."/>
            <person name="Parshina S."/>
            <person name="Plugge C."/>
            <person name="Muyzer G."/>
            <person name="Kuever J."/>
            <person name="Ivanova A."/>
            <person name="Nazina T."/>
            <person name="Klenk H.-P."/>
            <person name="Brambilla E."/>
            <person name="Spring S."/>
            <person name="Stams A.F."/>
            <person name="Woyke T."/>
        </authorList>
    </citation>
    <scope>NUCLEOTIDE SEQUENCE [LARGE SCALE GENOMIC DNA]</scope>
    <source>
        <strain evidence="2 3">DSM 7213</strain>
    </source>
</reference>